<protein>
    <recommendedName>
        <fullName evidence="5">Ubiquitin-related modifier 1</fullName>
    </recommendedName>
</protein>
<dbReference type="Gene3D" id="3.10.20.30">
    <property type="match status" value="1"/>
</dbReference>
<evidence type="ECO:0000256" key="4">
    <source>
        <dbReference type="ARBA" id="ARBA00022786"/>
    </source>
</evidence>
<evidence type="ECO:0000256" key="1">
    <source>
        <dbReference type="ARBA" id="ARBA00022490"/>
    </source>
</evidence>
<keyword evidence="1 5" id="KW-0963">Cytoplasm</keyword>
<dbReference type="InterPro" id="IPR012675">
    <property type="entry name" value="Beta-grasp_dom_sf"/>
</dbReference>
<comment type="similarity">
    <text evidence="5">Belongs to the URM1 family.</text>
</comment>
<dbReference type="GO" id="GO:0034227">
    <property type="term" value="P:tRNA thio-modification"/>
    <property type="evidence" value="ECO:0007669"/>
    <property type="project" value="InterPro"/>
</dbReference>
<dbReference type="GeneID" id="94843663"/>
<dbReference type="EMBL" id="MLAK01000968">
    <property type="protein sequence ID" value="OHT00186.1"/>
    <property type="molecule type" value="Genomic_DNA"/>
</dbReference>
<dbReference type="InterPro" id="IPR016155">
    <property type="entry name" value="Mopterin_synth/thiamin_S_b"/>
</dbReference>
<sequence>MPSILAQKYIDPNHPIRFVDDKGQVVAGILIMLNDTDSEIEGLDKVLCQKDIITFISTLHGG</sequence>
<dbReference type="InterPro" id="IPR015221">
    <property type="entry name" value="Urm1"/>
</dbReference>
<dbReference type="GO" id="GO:0005737">
    <property type="term" value="C:cytoplasm"/>
    <property type="evidence" value="ECO:0007669"/>
    <property type="project" value="UniProtKB-SubCell"/>
</dbReference>
<gene>
    <name evidence="6" type="ORF">TRFO_33219</name>
</gene>
<dbReference type="AlphaFoldDB" id="A0A1J4JNB1"/>
<dbReference type="VEuPathDB" id="TrichDB:TRFO_33219"/>
<organism evidence="6 7">
    <name type="scientific">Tritrichomonas foetus</name>
    <dbReference type="NCBI Taxonomy" id="1144522"/>
    <lineage>
        <taxon>Eukaryota</taxon>
        <taxon>Metamonada</taxon>
        <taxon>Parabasalia</taxon>
        <taxon>Tritrichomonadida</taxon>
        <taxon>Tritrichomonadidae</taxon>
        <taxon>Tritrichomonas</taxon>
    </lineage>
</organism>
<reference evidence="6" key="1">
    <citation type="submission" date="2016-10" db="EMBL/GenBank/DDBJ databases">
        <authorList>
            <person name="Benchimol M."/>
            <person name="Almeida L.G."/>
            <person name="Vasconcelos A.T."/>
            <person name="Perreira-Neves A."/>
            <person name="Rosa I.A."/>
            <person name="Tasca T."/>
            <person name="Bogo M.R."/>
            <person name="de Souza W."/>
        </authorList>
    </citation>
    <scope>NUCLEOTIDE SEQUENCE [LARGE SCALE GENOMIC DNA]</scope>
    <source>
        <strain evidence="6">K</strain>
    </source>
</reference>
<evidence type="ECO:0000256" key="3">
    <source>
        <dbReference type="ARBA" id="ARBA00022694"/>
    </source>
</evidence>
<dbReference type="RefSeq" id="XP_068353322.1">
    <property type="nucleotide sequence ID" value="XM_068508959.1"/>
</dbReference>
<proteinExistence type="inferred from homology"/>
<dbReference type="SUPFAM" id="SSF54285">
    <property type="entry name" value="MoaD/ThiS"/>
    <property type="match status" value="1"/>
</dbReference>
<dbReference type="UniPathway" id="UPA00988"/>
<accession>A0A1J4JNB1</accession>
<keyword evidence="2" id="KW-1017">Isopeptide bond</keyword>
<comment type="subcellular location">
    <subcellularLocation>
        <location evidence="5">Cytoplasm</location>
    </subcellularLocation>
</comment>
<name>A0A1J4JNB1_9EUKA</name>
<keyword evidence="3 5" id="KW-0819">tRNA processing</keyword>
<dbReference type="OrthoDB" id="10248987at2759"/>
<evidence type="ECO:0000313" key="6">
    <source>
        <dbReference type="EMBL" id="OHT00186.1"/>
    </source>
</evidence>
<comment type="pathway">
    <text evidence="5">tRNA modification; 5-methoxycarbonylmethyl-2-thiouridine-tRNA biosynthesis.</text>
</comment>
<keyword evidence="4" id="KW-0833">Ubl conjugation pathway</keyword>
<comment type="caution">
    <text evidence="6">The sequence shown here is derived from an EMBL/GenBank/DDBJ whole genome shotgun (WGS) entry which is preliminary data.</text>
</comment>
<evidence type="ECO:0000256" key="5">
    <source>
        <dbReference type="RuleBase" id="RU361182"/>
    </source>
</evidence>
<evidence type="ECO:0000313" key="7">
    <source>
        <dbReference type="Proteomes" id="UP000179807"/>
    </source>
</evidence>
<evidence type="ECO:0000256" key="2">
    <source>
        <dbReference type="ARBA" id="ARBA00022499"/>
    </source>
</evidence>
<dbReference type="Proteomes" id="UP000179807">
    <property type="component" value="Unassembled WGS sequence"/>
</dbReference>
<keyword evidence="7" id="KW-1185">Reference proteome</keyword>
<dbReference type="Pfam" id="PF09138">
    <property type="entry name" value="Urm1"/>
    <property type="match status" value="1"/>
</dbReference>